<keyword evidence="1" id="KW-1133">Transmembrane helix</keyword>
<feature type="transmembrane region" description="Helical" evidence="1">
    <location>
        <begin position="21"/>
        <end position="39"/>
    </location>
</feature>
<sequence length="182" mass="20505">MRREAQALSGRAHRRPHGFTRLELAVAVAMICILIAVLLERIVYTIELAEKADMERTVATLRASLYLQAASLIAQGRQHELGLFAEQNPMDWLSGRPENYGGEITELPVGNVAEKRWFYNKITKNLIYVVHNDRHFRGGNNDPKKIVFRVRLVCEKAAPGDGQCESIGGVHLEQATTYSWFG</sequence>
<evidence type="ECO:0000313" key="3">
    <source>
        <dbReference type="Proteomes" id="UP000887222"/>
    </source>
</evidence>
<dbReference type="EMBL" id="BPMK01000010">
    <property type="protein sequence ID" value="GIZ52426.1"/>
    <property type="molecule type" value="Genomic_DNA"/>
</dbReference>
<gene>
    <name evidence="2" type="ORF">NCCP691_24400</name>
</gene>
<keyword evidence="3" id="KW-1185">Reference proteome</keyword>
<keyword evidence="1" id="KW-0472">Membrane</keyword>
<proteinExistence type="predicted"/>
<comment type="caution">
    <text evidence="2">The sequence shown here is derived from an EMBL/GenBank/DDBJ whole genome shotgun (WGS) entry which is preliminary data.</text>
</comment>
<dbReference type="RefSeq" id="WP_220808729.1">
    <property type="nucleotide sequence ID" value="NZ_BPMK01000010.1"/>
</dbReference>
<protein>
    <recommendedName>
        <fullName evidence="4">Prepilin-type N-terminal cleavage/methylation domain-containing protein</fullName>
    </recommendedName>
</protein>
<evidence type="ECO:0000256" key="1">
    <source>
        <dbReference type="SAM" id="Phobius"/>
    </source>
</evidence>
<evidence type="ECO:0000313" key="2">
    <source>
        <dbReference type="EMBL" id="GIZ52426.1"/>
    </source>
</evidence>
<organism evidence="2 3">
    <name type="scientific">Noviherbaspirillum aridicola</name>
    <dbReference type="NCBI Taxonomy" id="2849687"/>
    <lineage>
        <taxon>Bacteria</taxon>
        <taxon>Pseudomonadati</taxon>
        <taxon>Pseudomonadota</taxon>
        <taxon>Betaproteobacteria</taxon>
        <taxon>Burkholderiales</taxon>
        <taxon>Oxalobacteraceae</taxon>
        <taxon>Noviherbaspirillum</taxon>
    </lineage>
</organism>
<name>A0ABQ4Q5E7_9BURK</name>
<dbReference type="Proteomes" id="UP000887222">
    <property type="component" value="Unassembled WGS sequence"/>
</dbReference>
<evidence type="ECO:0008006" key="4">
    <source>
        <dbReference type="Google" id="ProtNLM"/>
    </source>
</evidence>
<keyword evidence="1" id="KW-0812">Transmembrane</keyword>
<reference evidence="2 3" key="1">
    <citation type="journal article" date="2022" name="Int. J. Syst. Evol. Microbiol.">
        <title>Noviherbaspirillum aridicola sp. nov., isolated from an arid soil in Pakistan.</title>
        <authorList>
            <person name="Khan I.U."/>
            <person name="Saqib M."/>
            <person name="Amin A."/>
            <person name="Hussain F."/>
            <person name="Li L."/>
            <person name="Liu Y.H."/>
            <person name="Fang B.Z."/>
            <person name="Ahmed I."/>
            <person name="Li W.J."/>
        </authorList>
    </citation>
    <scope>NUCLEOTIDE SEQUENCE [LARGE SCALE GENOMIC DNA]</scope>
    <source>
        <strain evidence="2 3">NCCP-691</strain>
    </source>
</reference>
<accession>A0ABQ4Q5E7</accession>